<organism evidence="6 7">
    <name type="scientific">Acetanaerobacterium elongatum</name>
    <dbReference type="NCBI Taxonomy" id="258515"/>
    <lineage>
        <taxon>Bacteria</taxon>
        <taxon>Bacillati</taxon>
        <taxon>Bacillota</taxon>
        <taxon>Clostridia</taxon>
        <taxon>Eubacteriales</taxon>
        <taxon>Oscillospiraceae</taxon>
        <taxon>Acetanaerobacterium</taxon>
    </lineage>
</organism>
<keyword evidence="2" id="KW-0479">Metal-binding</keyword>
<dbReference type="STRING" id="258515.SAMN05192585_11549"/>
<dbReference type="AlphaFoldDB" id="A0A1H0A6L8"/>
<dbReference type="Pfam" id="PF00753">
    <property type="entry name" value="Lactamase_B"/>
    <property type="match status" value="1"/>
</dbReference>
<dbReference type="Gene3D" id="3.60.15.10">
    <property type="entry name" value="Ribonuclease Z/Hydroxyacylglutathione hydrolase-like"/>
    <property type="match status" value="1"/>
</dbReference>
<evidence type="ECO:0000313" key="6">
    <source>
        <dbReference type="EMBL" id="SDN29279.1"/>
    </source>
</evidence>
<dbReference type="Proteomes" id="UP000199182">
    <property type="component" value="Unassembled WGS sequence"/>
</dbReference>
<dbReference type="PANTHER" id="PTHR46233:SF3">
    <property type="entry name" value="HYDROXYACYLGLUTATHIONE HYDROLASE GLOC"/>
    <property type="match status" value="1"/>
</dbReference>
<dbReference type="PANTHER" id="PTHR46233">
    <property type="entry name" value="HYDROXYACYLGLUTATHIONE HYDROLASE GLOC"/>
    <property type="match status" value="1"/>
</dbReference>
<keyword evidence="3" id="KW-0378">Hydrolase</keyword>
<evidence type="ECO:0000256" key="3">
    <source>
        <dbReference type="ARBA" id="ARBA00022801"/>
    </source>
</evidence>
<proteinExistence type="predicted"/>
<feature type="domain" description="Metallo-beta-lactamase" evidence="5">
    <location>
        <begin position="16"/>
        <end position="197"/>
    </location>
</feature>
<reference evidence="6 7" key="1">
    <citation type="submission" date="2016-10" db="EMBL/GenBank/DDBJ databases">
        <authorList>
            <person name="de Groot N.N."/>
        </authorList>
    </citation>
    <scope>NUCLEOTIDE SEQUENCE [LARGE SCALE GENOMIC DNA]</scope>
    <source>
        <strain evidence="6 7">CGMCC 1.5012</strain>
    </source>
</reference>
<name>A0A1H0A6L8_9FIRM</name>
<dbReference type="GO" id="GO:0016787">
    <property type="term" value="F:hydrolase activity"/>
    <property type="evidence" value="ECO:0007669"/>
    <property type="project" value="UniProtKB-KW"/>
</dbReference>
<dbReference type="GO" id="GO:0046872">
    <property type="term" value="F:metal ion binding"/>
    <property type="evidence" value="ECO:0007669"/>
    <property type="project" value="UniProtKB-KW"/>
</dbReference>
<dbReference type="SMART" id="SM00849">
    <property type="entry name" value="Lactamase_B"/>
    <property type="match status" value="1"/>
</dbReference>
<dbReference type="InterPro" id="IPR051453">
    <property type="entry name" value="MBL_Glyoxalase_II"/>
</dbReference>
<accession>A0A1H0A6L8</accession>
<keyword evidence="7" id="KW-1185">Reference proteome</keyword>
<evidence type="ECO:0000256" key="2">
    <source>
        <dbReference type="ARBA" id="ARBA00022723"/>
    </source>
</evidence>
<keyword evidence="4" id="KW-0862">Zinc</keyword>
<dbReference type="InterPro" id="IPR036866">
    <property type="entry name" value="RibonucZ/Hydroxyglut_hydro"/>
</dbReference>
<protein>
    <submittedName>
        <fullName evidence="6">Glyoxylase, beta-lactamase superfamily II</fullName>
    </submittedName>
</protein>
<dbReference type="EMBL" id="FNID01000015">
    <property type="protein sequence ID" value="SDN29279.1"/>
    <property type="molecule type" value="Genomic_DNA"/>
</dbReference>
<gene>
    <name evidence="6" type="ORF">SAMN05192585_11549</name>
</gene>
<dbReference type="InterPro" id="IPR001279">
    <property type="entry name" value="Metallo-B-lactamas"/>
</dbReference>
<dbReference type="SUPFAM" id="SSF56281">
    <property type="entry name" value="Metallo-hydrolase/oxidoreductase"/>
    <property type="match status" value="1"/>
</dbReference>
<evidence type="ECO:0000313" key="7">
    <source>
        <dbReference type="Proteomes" id="UP000199182"/>
    </source>
</evidence>
<evidence type="ECO:0000259" key="5">
    <source>
        <dbReference type="SMART" id="SM00849"/>
    </source>
</evidence>
<dbReference type="CDD" id="cd06262">
    <property type="entry name" value="metallo-hydrolase-like_MBL-fold"/>
    <property type="match status" value="1"/>
</dbReference>
<comment type="cofactor">
    <cofactor evidence="1">
        <name>Zn(2+)</name>
        <dbReference type="ChEBI" id="CHEBI:29105"/>
    </cofactor>
</comment>
<sequence length="222" mass="24151">MGSILKLIKLKVGPMDNNCYILASGQGNSLVIDPGAEADTILQAVTSNQLSLRYILLTHGHFDHIGAVREVHQQTGAGIIISQQDAEMLSDPEKNVGARFAQDDNRYNLADIPTERLVNNGDIITLDEINVEVISTPGHTKGSVVFKVDDMLFTGDTLFAGTIGIVTHYGGSLAEEIASVKRLAETLEGDYAVFPGHEKETTLETERRTNPYLGNVSYDDCF</sequence>
<evidence type="ECO:0000256" key="1">
    <source>
        <dbReference type="ARBA" id="ARBA00001947"/>
    </source>
</evidence>
<evidence type="ECO:0000256" key="4">
    <source>
        <dbReference type="ARBA" id="ARBA00022833"/>
    </source>
</evidence>